<proteinExistence type="predicted"/>
<keyword evidence="2" id="KW-1185">Reference proteome</keyword>
<gene>
    <name evidence="1" type="ORF">CEXT_184751</name>
</gene>
<accession>A0AAV4NTI9</accession>
<protein>
    <submittedName>
        <fullName evidence="1">Uncharacterized protein</fullName>
    </submittedName>
</protein>
<reference evidence="1 2" key="1">
    <citation type="submission" date="2021-06" db="EMBL/GenBank/DDBJ databases">
        <title>Caerostris extrusa draft genome.</title>
        <authorList>
            <person name="Kono N."/>
            <person name="Arakawa K."/>
        </authorList>
    </citation>
    <scope>NUCLEOTIDE SEQUENCE [LARGE SCALE GENOMIC DNA]</scope>
</reference>
<dbReference type="EMBL" id="BPLR01003628">
    <property type="protein sequence ID" value="GIX86924.1"/>
    <property type="molecule type" value="Genomic_DNA"/>
</dbReference>
<evidence type="ECO:0000313" key="1">
    <source>
        <dbReference type="EMBL" id="GIX86924.1"/>
    </source>
</evidence>
<dbReference type="Proteomes" id="UP001054945">
    <property type="component" value="Unassembled WGS sequence"/>
</dbReference>
<organism evidence="1 2">
    <name type="scientific">Caerostris extrusa</name>
    <name type="common">Bark spider</name>
    <name type="synonym">Caerostris bankana</name>
    <dbReference type="NCBI Taxonomy" id="172846"/>
    <lineage>
        <taxon>Eukaryota</taxon>
        <taxon>Metazoa</taxon>
        <taxon>Ecdysozoa</taxon>
        <taxon>Arthropoda</taxon>
        <taxon>Chelicerata</taxon>
        <taxon>Arachnida</taxon>
        <taxon>Araneae</taxon>
        <taxon>Araneomorphae</taxon>
        <taxon>Entelegynae</taxon>
        <taxon>Araneoidea</taxon>
        <taxon>Araneidae</taxon>
        <taxon>Caerostris</taxon>
    </lineage>
</organism>
<name>A0AAV4NTI9_CAEEX</name>
<evidence type="ECO:0000313" key="2">
    <source>
        <dbReference type="Proteomes" id="UP001054945"/>
    </source>
</evidence>
<dbReference type="AlphaFoldDB" id="A0AAV4NTI9"/>
<comment type="caution">
    <text evidence="1">The sequence shown here is derived from an EMBL/GenBank/DDBJ whole genome shotgun (WGS) entry which is preliminary data.</text>
</comment>
<sequence length="81" mass="9339">MSAEDHLFIARKKIVDGKAELVCFSGLLDILANLASIEAHFHENNHQRLSSRRSKEIIFNNCDQVMLLMPNQEMVKQQTDR</sequence>